<feature type="compositionally biased region" description="Basic and acidic residues" evidence="1">
    <location>
        <begin position="93"/>
        <end position="118"/>
    </location>
</feature>
<evidence type="ECO:0008006" key="4">
    <source>
        <dbReference type="Google" id="ProtNLM"/>
    </source>
</evidence>
<evidence type="ECO:0000313" key="2">
    <source>
        <dbReference type="EMBL" id="KAK0740300.1"/>
    </source>
</evidence>
<gene>
    <name evidence="2" type="ORF">B0T18DRAFT_431643</name>
</gene>
<feature type="compositionally biased region" description="Basic and acidic residues" evidence="1">
    <location>
        <begin position="36"/>
        <end position="57"/>
    </location>
</feature>
<dbReference type="AlphaFoldDB" id="A0AA40EJB0"/>
<feature type="region of interest" description="Disordered" evidence="1">
    <location>
        <begin position="1"/>
        <end position="118"/>
    </location>
</feature>
<name>A0AA40EJB0_9PEZI</name>
<protein>
    <recommendedName>
        <fullName evidence="4">Mitochondrial carrier protein pet8</fullName>
    </recommendedName>
</protein>
<reference evidence="2" key="1">
    <citation type="submission" date="2023-06" db="EMBL/GenBank/DDBJ databases">
        <title>Genome-scale phylogeny and comparative genomics of the fungal order Sordariales.</title>
        <authorList>
            <consortium name="Lawrence Berkeley National Laboratory"/>
            <person name="Hensen N."/>
            <person name="Bonometti L."/>
            <person name="Westerberg I."/>
            <person name="Brannstrom I.O."/>
            <person name="Guillou S."/>
            <person name="Cros-Aarteil S."/>
            <person name="Calhoun S."/>
            <person name="Haridas S."/>
            <person name="Kuo A."/>
            <person name="Mondo S."/>
            <person name="Pangilinan J."/>
            <person name="Riley R."/>
            <person name="LaButti K."/>
            <person name="Andreopoulos B."/>
            <person name="Lipzen A."/>
            <person name="Chen C."/>
            <person name="Yanf M."/>
            <person name="Daum C."/>
            <person name="Ng V."/>
            <person name="Clum A."/>
            <person name="Steindorff A."/>
            <person name="Ohm R."/>
            <person name="Martin F."/>
            <person name="Silar P."/>
            <person name="Natvig D."/>
            <person name="Lalanne C."/>
            <person name="Gautier V."/>
            <person name="Ament-velasquez S.L."/>
            <person name="Kruys A."/>
            <person name="Hutchinson M.I."/>
            <person name="Powell A.J."/>
            <person name="Barry K."/>
            <person name="Miller A.N."/>
            <person name="Grigoriev I.V."/>
            <person name="Debuchy R."/>
            <person name="Gladieux P."/>
            <person name="Thoren M.H."/>
            <person name="Johannesson H."/>
        </authorList>
    </citation>
    <scope>NUCLEOTIDE SEQUENCE</scope>
    <source>
        <strain evidence="2">SMH3187-1</strain>
    </source>
</reference>
<sequence length="118" mass="13242">MSSPARLLLRQSLPRATITTTTTHRARPLSTTPLLRLKESDHPSPEAYEKHKQDSIAKQKQGKGHWKAELASNSEESIKADRHATSEGLTEASIKRLQEETKGRAEETRKHGTSMKDM</sequence>
<comment type="caution">
    <text evidence="2">The sequence shown here is derived from an EMBL/GenBank/DDBJ whole genome shotgun (WGS) entry which is preliminary data.</text>
</comment>
<evidence type="ECO:0000313" key="3">
    <source>
        <dbReference type="Proteomes" id="UP001172155"/>
    </source>
</evidence>
<evidence type="ECO:0000256" key="1">
    <source>
        <dbReference type="SAM" id="MobiDB-lite"/>
    </source>
</evidence>
<dbReference type="Proteomes" id="UP001172155">
    <property type="component" value="Unassembled WGS sequence"/>
</dbReference>
<accession>A0AA40EJB0</accession>
<dbReference type="EMBL" id="JAUKUD010000006">
    <property type="protein sequence ID" value="KAK0740300.1"/>
    <property type="molecule type" value="Genomic_DNA"/>
</dbReference>
<feature type="compositionally biased region" description="Basic and acidic residues" evidence="1">
    <location>
        <begin position="76"/>
        <end position="85"/>
    </location>
</feature>
<feature type="compositionally biased region" description="Low complexity" evidence="1">
    <location>
        <begin position="12"/>
        <end position="32"/>
    </location>
</feature>
<organism evidence="2 3">
    <name type="scientific">Schizothecium vesticola</name>
    <dbReference type="NCBI Taxonomy" id="314040"/>
    <lineage>
        <taxon>Eukaryota</taxon>
        <taxon>Fungi</taxon>
        <taxon>Dikarya</taxon>
        <taxon>Ascomycota</taxon>
        <taxon>Pezizomycotina</taxon>
        <taxon>Sordariomycetes</taxon>
        <taxon>Sordariomycetidae</taxon>
        <taxon>Sordariales</taxon>
        <taxon>Schizotheciaceae</taxon>
        <taxon>Schizothecium</taxon>
    </lineage>
</organism>
<proteinExistence type="predicted"/>
<keyword evidence="3" id="KW-1185">Reference proteome</keyword>